<proteinExistence type="predicted"/>
<dbReference type="EMBL" id="WUMK01000007">
    <property type="protein sequence ID" value="MXN47422.1"/>
    <property type="molecule type" value="Genomic_DNA"/>
</dbReference>
<reference evidence="2 3" key="1">
    <citation type="submission" date="2019-12" db="EMBL/GenBank/DDBJ databases">
        <title>Shinella kummerowiae sp. nov., a symbiotic bacterium isolated from root nodules of the herbal legume Kummerowia stipulacea.</title>
        <authorList>
            <person name="Gao J."/>
        </authorList>
    </citation>
    <scope>NUCLEOTIDE SEQUENCE [LARGE SCALE GENOMIC DNA]</scope>
    <source>
        <strain evidence="2 3">CCBAU 25048</strain>
    </source>
</reference>
<comment type="caution">
    <text evidence="2">The sequence shown here is derived from an EMBL/GenBank/DDBJ whole genome shotgun (WGS) entry which is preliminary data.</text>
</comment>
<evidence type="ECO:0000313" key="2">
    <source>
        <dbReference type="EMBL" id="MXN47422.1"/>
    </source>
</evidence>
<organism evidence="2 3">
    <name type="scientific">Shinella kummerowiae</name>
    <dbReference type="NCBI Taxonomy" id="417745"/>
    <lineage>
        <taxon>Bacteria</taxon>
        <taxon>Pseudomonadati</taxon>
        <taxon>Pseudomonadota</taxon>
        <taxon>Alphaproteobacteria</taxon>
        <taxon>Hyphomicrobiales</taxon>
        <taxon>Rhizobiaceae</taxon>
        <taxon>Shinella</taxon>
    </lineage>
</organism>
<dbReference type="RefSeq" id="WP_160860942.1">
    <property type="nucleotide sequence ID" value="NZ_WUMK01000007.1"/>
</dbReference>
<name>A0A6N8SKL1_9HYPH</name>
<evidence type="ECO:0008006" key="4">
    <source>
        <dbReference type="Google" id="ProtNLM"/>
    </source>
</evidence>
<keyword evidence="3" id="KW-1185">Reference proteome</keyword>
<dbReference type="Proteomes" id="UP000435802">
    <property type="component" value="Unassembled WGS sequence"/>
</dbReference>
<dbReference type="AlphaFoldDB" id="A0A6N8SKL1"/>
<accession>A0A6N8SKL1</accession>
<feature type="signal peptide" evidence="1">
    <location>
        <begin position="1"/>
        <end position="24"/>
    </location>
</feature>
<gene>
    <name evidence="2" type="ORF">GR138_19665</name>
</gene>
<evidence type="ECO:0000313" key="3">
    <source>
        <dbReference type="Proteomes" id="UP000435802"/>
    </source>
</evidence>
<evidence type="ECO:0000256" key="1">
    <source>
        <dbReference type="SAM" id="SignalP"/>
    </source>
</evidence>
<dbReference type="OrthoDB" id="8116606at2"/>
<protein>
    <recommendedName>
        <fullName evidence="4">Alkaline proteinase inhibitor/ Outer membrane lipoprotein Omp19 domain-containing protein</fullName>
    </recommendedName>
</protein>
<keyword evidence="1" id="KW-0732">Signal</keyword>
<sequence>MKTLMIAAAAGVVSLGLWSVVGHEAPAVDPVISNSIPSKASGGHSYTISNVMANTACLAERGSRISSRSEQFSANADCDTVWPGLSTARTWISNGDGTVVVADARGEAILTVVDGDGLAYEAVEPADAMVTLISAD</sequence>
<feature type="chain" id="PRO_5026734233" description="Alkaline proteinase inhibitor/ Outer membrane lipoprotein Omp19 domain-containing protein" evidence="1">
    <location>
        <begin position="25"/>
        <end position="136"/>
    </location>
</feature>